<evidence type="ECO:0000313" key="2">
    <source>
        <dbReference type="Proteomes" id="UP000250235"/>
    </source>
</evidence>
<dbReference type="Proteomes" id="UP000250235">
    <property type="component" value="Unassembled WGS sequence"/>
</dbReference>
<name>A0A2Z7D3X5_9LAMI</name>
<sequence>MKRRRLERSGSACNISRCISVNLYRVGYAEEDVNVGQHPCSARRKRRRLASAKEPVDAHIRFPDVNAGQLFCSLQLVLREISTSTDLTRARQHSLHQSAPSLDSENTAGTAWELKSRSSNELRNSWVNCRRISRTLRFLHAPPTRQIRSPNW</sequence>
<keyword evidence="2" id="KW-1185">Reference proteome</keyword>
<dbReference type="AlphaFoldDB" id="A0A2Z7D3X5"/>
<reference evidence="1 2" key="1">
    <citation type="journal article" date="2015" name="Proc. Natl. Acad. Sci. U.S.A.">
        <title>The resurrection genome of Boea hygrometrica: A blueprint for survival of dehydration.</title>
        <authorList>
            <person name="Xiao L."/>
            <person name="Yang G."/>
            <person name="Zhang L."/>
            <person name="Yang X."/>
            <person name="Zhao S."/>
            <person name="Ji Z."/>
            <person name="Zhou Q."/>
            <person name="Hu M."/>
            <person name="Wang Y."/>
            <person name="Chen M."/>
            <person name="Xu Y."/>
            <person name="Jin H."/>
            <person name="Xiao X."/>
            <person name="Hu G."/>
            <person name="Bao F."/>
            <person name="Hu Y."/>
            <person name="Wan P."/>
            <person name="Li L."/>
            <person name="Deng X."/>
            <person name="Kuang T."/>
            <person name="Xiang C."/>
            <person name="Zhu J.K."/>
            <person name="Oliver M.J."/>
            <person name="He Y."/>
        </authorList>
    </citation>
    <scope>NUCLEOTIDE SEQUENCE [LARGE SCALE GENOMIC DNA]</scope>
    <source>
        <strain evidence="2">cv. XS01</strain>
    </source>
</reference>
<gene>
    <name evidence="1" type="ORF">F511_29002</name>
</gene>
<proteinExistence type="predicted"/>
<evidence type="ECO:0000313" key="1">
    <source>
        <dbReference type="EMBL" id="KZV53029.1"/>
    </source>
</evidence>
<dbReference type="EMBL" id="KQ990560">
    <property type="protein sequence ID" value="KZV53029.1"/>
    <property type="molecule type" value="Genomic_DNA"/>
</dbReference>
<organism evidence="1 2">
    <name type="scientific">Dorcoceras hygrometricum</name>
    <dbReference type="NCBI Taxonomy" id="472368"/>
    <lineage>
        <taxon>Eukaryota</taxon>
        <taxon>Viridiplantae</taxon>
        <taxon>Streptophyta</taxon>
        <taxon>Embryophyta</taxon>
        <taxon>Tracheophyta</taxon>
        <taxon>Spermatophyta</taxon>
        <taxon>Magnoliopsida</taxon>
        <taxon>eudicotyledons</taxon>
        <taxon>Gunneridae</taxon>
        <taxon>Pentapetalae</taxon>
        <taxon>asterids</taxon>
        <taxon>lamiids</taxon>
        <taxon>Lamiales</taxon>
        <taxon>Gesneriaceae</taxon>
        <taxon>Didymocarpoideae</taxon>
        <taxon>Trichosporeae</taxon>
        <taxon>Loxocarpinae</taxon>
        <taxon>Dorcoceras</taxon>
    </lineage>
</organism>
<accession>A0A2Z7D3X5</accession>
<protein>
    <submittedName>
        <fullName evidence="1">Uncharacterized protein</fullName>
    </submittedName>
</protein>